<dbReference type="AlphaFoldDB" id="A0A430FQD4"/>
<proteinExistence type="predicted"/>
<dbReference type="OrthoDB" id="3231612at2"/>
<keyword evidence="1" id="KW-1133">Transmembrane helix</keyword>
<gene>
    <name evidence="2" type="ORF">D2E26_1095</name>
</gene>
<dbReference type="Proteomes" id="UP000287609">
    <property type="component" value="Unassembled WGS sequence"/>
</dbReference>
<dbReference type="RefSeq" id="WP_125963728.1">
    <property type="nucleotide sequence ID" value="NZ_QXGM01000002.1"/>
</dbReference>
<name>A0A430FQD4_9BIFI</name>
<feature type="transmembrane region" description="Helical" evidence="1">
    <location>
        <begin position="38"/>
        <end position="55"/>
    </location>
</feature>
<evidence type="ECO:0000256" key="1">
    <source>
        <dbReference type="SAM" id="Phobius"/>
    </source>
</evidence>
<reference evidence="2 3" key="1">
    <citation type="submission" date="2018-09" db="EMBL/GenBank/DDBJ databases">
        <title>Characterization of the phylogenetic diversity of five novel species belonging to the genus Bifidobacterium.</title>
        <authorList>
            <person name="Lugli G.A."/>
            <person name="Duranti S."/>
            <person name="Milani C."/>
        </authorList>
    </citation>
    <scope>NUCLEOTIDE SEQUENCE [LARGE SCALE GENOMIC DNA]</scope>
    <source>
        <strain evidence="2 3">2036B</strain>
    </source>
</reference>
<accession>A0A430FQD4</accession>
<organism evidence="2 3">
    <name type="scientific">Bifidobacterium dolichotidis</name>
    <dbReference type="NCBI Taxonomy" id="2306976"/>
    <lineage>
        <taxon>Bacteria</taxon>
        <taxon>Bacillati</taxon>
        <taxon>Actinomycetota</taxon>
        <taxon>Actinomycetes</taxon>
        <taxon>Bifidobacteriales</taxon>
        <taxon>Bifidobacteriaceae</taxon>
        <taxon>Bifidobacterium</taxon>
    </lineage>
</organism>
<sequence length="212" mass="23583">MVADEQKNIVSKHPDATISETDISLADIERRRAKPGRWVIYVLITLAAVVAPYWYGRSIAVTKTYAILEFFQRIEPRGIAMVSWEVTVLGFIGIGMMILDSHKIPWFSLFTVCLVIEQFIAGMSLLKFNFWNSTYVIYGSSARVANAANLGIISAALGLAVFAVIWVGLLVCIRKTSPFNVLTRGWVSFLFFIVIEVLALLIVEFGGLITTV</sequence>
<dbReference type="EMBL" id="QXGM01000002">
    <property type="protein sequence ID" value="RSX55041.1"/>
    <property type="molecule type" value="Genomic_DNA"/>
</dbReference>
<evidence type="ECO:0000313" key="3">
    <source>
        <dbReference type="Proteomes" id="UP000287609"/>
    </source>
</evidence>
<feature type="transmembrane region" description="Helical" evidence="1">
    <location>
        <begin position="106"/>
        <end position="130"/>
    </location>
</feature>
<feature type="transmembrane region" description="Helical" evidence="1">
    <location>
        <begin position="185"/>
        <end position="209"/>
    </location>
</feature>
<protein>
    <submittedName>
        <fullName evidence="2">Teichoic acid transporter</fullName>
    </submittedName>
</protein>
<keyword evidence="1" id="KW-0472">Membrane</keyword>
<feature type="transmembrane region" description="Helical" evidence="1">
    <location>
        <begin position="78"/>
        <end position="99"/>
    </location>
</feature>
<feature type="transmembrane region" description="Helical" evidence="1">
    <location>
        <begin position="150"/>
        <end position="173"/>
    </location>
</feature>
<keyword evidence="1" id="KW-0812">Transmembrane</keyword>
<evidence type="ECO:0000313" key="2">
    <source>
        <dbReference type="EMBL" id="RSX55041.1"/>
    </source>
</evidence>
<keyword evidence="3" id="KW-1185">Reference proteome</keyword>
<comment type="caution">
    <text evidence="2">The sequence shown here is derived from an EMBL/GenBank/DDBJ whole genome shotgun (WGS) entry which is preliminary data.</text>
</comment>